<dbReference type="PANTHER" id="PTHR47481">
    <property type="match status" value="1"/>
</dbReference>
<dbReference type="Pfam" id="PF14223">
    <property type="entry name" value="Retrotran_gag_2"/>
    <property type="match status" value="1"/>
</dbReference>
<organism evidence="1 2">
    <name type="scientific">Hibiscus sabdariffa</name>
    <name type="common">roselle</name>
    <dbReference type="NCBI Taxonomy" id="183260"/>
    <lineage>
        <taxon>Eukaryota</taxon>
        <taxon>Viridiplantae</taxon>
        <taxon>Streptophyta</taxon>
        <taxon>Embryophyta</taxon>
        <taxon>Tracheophyta</taxon>
        <taxon>Spermatophyta</taxon>
        <taxon>Magnoliopsida</taxon>
        <taxon>eudicotyledons</taxon>
        <taxon>Gunneridae</taxon>
        <taxon>Pentapetalae</taxon>
        <taxon>rosids</taxon>
        <taxon>malvids</taxon>
        <taxon>Malvales</taxon>
        <taxon>Malvaceae</taxon>
        <taxon>Malvoideae</taxon>
        <taxon>Hibiscus</taxon>
    </lineage>
</organism>
<proteinExistence type="predicted"/>
<name>A0ABR1ZRV4_9ROSI</name>
<accession>A0ABR1ZRV4</accession>
<evidence type="ECO:0000313" key="2">
    <source>
        <dbReference type="Proteomes" id="UP001396334"/>
    </source>
</evidence>
<dbReference type="PANTHER" id="PTHR47481:SF43">
    <property type="entry name" value="RETROTRANSPOSON COPIA-LIKE N-TERMINAL DOMAIN-CONTAINING PROTEIN"/>
    <property type="match status" value="1"/>
</dbReference>
<dbReference type="EMBL" id="JBBPBN010000660">
    <property type="protein sequence ID" value="KAK8483427.1"/>
    <property type="molecule type" value="Genomic_DNA"/>
</dbReference>
<gene>
    <name evidence="1" type="ORF">V6N11_047399</name>
</gene>
<comment type="caution">
    <text evidence="1">The sequence shown here is derived from an EMBL/GenBank/DDBJ whole genome shotgun (WGS) entry which is preliminary data.</text>
</comment>
<dbReference type="Proteomes" id="UP001396334">
    <property type="component" value="Unassembled WGS sequence"/>
</dbReference>
<evidence type="ECO:0000313" key="1">
    <source>
        <dbReference type="EMBL" id="KAK8483427.1"/>
    </source>
</evidence>
<reference evidence="1 2" key="1">
    <citation type="journal article" date="2024" name="G3 (Bethesda)">
        <title>Genome assembly of Hibiscus sabdariffa L. provides insights into metabolisms of medicinal natural products.</title>
        <authorList>
            <person name="Kim T."/>
        </authorList>
    </citation>
    <scope>NUCLEOTIDE SEQUENCE [LARGE SCALE GENOMIC DNA]</scope>
    <source>
        <strain evidence="1">TK-2024</strain>
        <tissue evidence="1">Old leaves</tissue>
    </source>
</reference>
<evidence type="ECO:0008006" key="3">
    <source>
        <dbReference type="Google" id="ProtNLM"/>
    </source>
</evidence>
<protein>
    <recommendedName>
        <fullName evidence="3">Retrotransposon gag domain-containing protein</fullName>
    </recommendedName>
</protein>
<sequence>MALVDQTITFAIAKSPTSKEAWDMMHTLYANKPHTRVFNLQNTLASITKQSCNIAEYLRDIKNMAGELAIAGAPISDIAFVVKKLKWHKT</sequence>
<keyword evidence="2" id="KW-1185">Reference proteome</keyword>